<organism evidence="1">
    <name type="scientific">Arundo donax</name>
    <name type="common">Giant reed</name>
    <name type="synonym">Donax arundinaceus</name>
    <dbReference type="NCBI Taxonomy" id="35708"/>
    <lineage>
        <taxon>Eukaryota</taxon>
        <taxon>Viridiplantae</taxon>
        <taxon>Streptophyta</taxon>
        <taxon>Embryophyta</taxon>
        <taxon>Tracheophyta</taxon>
        <taxon>Spermatophyta</taxon>
        <taxon>Magnoliopsida</taxon>
        <taxon>Liliopsida</taxon>
        <taxon>Poales</taxon>
        <taxon>Poaceae</taxon>
        <taxon>PACMAD clade</taxon>
        <taxon>Arundinoideae</taxon>
        <taxon>Arundineae</taxon>
        <taxon>Arundo</taxon>
    </lineage>
</organism>
<proteinExistence type="predicted"/>
<sequence>MKHSIPLHSKGVNHNSWLNLFHAHLCYMHRMHEP</sequence>
<reference evidence="1" key="1">
    <citation type="submission" date="2014-09" db="EMBL/GenBank/DDBJ databases">
        <authorList>
            <person name="Magalhaes I.L.F."/>
            <person name="Oliveira U."/>
            <person name="Santos F.R."/>
            <person name="Vidigal T.H.D.A."/>
            <person name="Brescovit A.D."/>
            <person name="Santos A.J."/>
        </authorList>
    </citation>
    <scope>NUCLEOTIDE SEQUENCE</scope>
    <source>
        <tissue evidence="1">Shoot tissue taken approximately 20 cm above the soil surface</tissue>
    </source>
</reference>
<dbReference type="AlphaFoldDB" id="A0A0A9A6L9"/>
<name>A0A0A9A6L9_ARUDO</name>
<dbReference type="EMBL" id="GBRH01251154">
    <property type="protein sequence ID" value="JAD46741.1"/>
    <property type="molecule type" value="Transcribed_RNA"/>
</dbReference>
<evidence type="ECO:0000313" key="1">
    <source>
        <dbReference type="EMBL" id="JAD46741.1"/>
    </source>
</evidence>
<reference evidence="1" key="2">
    <citation type="journal article" date="2015" name="Data Brief">
        <title>Shoot transcriptome of the giant reed, Arundo donax.</title>
        <authorList>
            <person name="Barrero R.A."/>
            <person name="Guerrero F.D."/>
            <person name="Moolhuijzen P."/>
            <person name="Goolsby J.A."/>
            <person name="Tidwell J."/>
            <person name="Bellgard S.E."/>
            <person name="Bellgard M.I."/>
        </authorList>
    </citation>
    <scope>NUCLEOTIDE SEQUENCE</scope>
    <source>
        <tissue evidence="1">Shoot tissue taken approximately 20 cm above the soil surface</tissue>
    </source>
</reference>
<accession>A0A0A9A6L9</accession>
<protein>
    <submittedName>
        <fullName evidence="1">Uncharacterized protein</fullName>
    </submittedName>
</protein>